<name>A0A067MTI9_BOTB1</name>
<dbReference type="PANTHER" id="PTHR28113">
    <property type="entry name" value="DASH COMPLEX SUBUNIT DAM1"/>
    <property type="match status" value="1"/>
</dbReference>
<dbReference type="PANTHER" id="PTHR28113:SF1">
    <property type="entry name" value="DASH COMPLEX SUBUNIT DAM1"/>
    <property type="match status" value="1"/>
</dbReference>
<evidence type="ECO:0000256" key="10">
    <source>
        <dbReference type="ARBA" id="ARBA00022838"/>
    </source>
</evidence>
<dbReference type="HOGENOM" id="CLU_066250_0_0_1"/>
<evidence type="ECO:0000256" key="6">
    <source>
        <dbReference type="ARBA" id="ARBA00022454"/>
    </source>
</evidence>
<dbReference type="Pfam" id="PF08653">
    <property type="entry name" value="DASH_Dam1"/>
    <property type="match status" value="1"/>
</dbReference>
<dbReference type="InterPro" id="IPR013962">
    <property type="entry name" value="DASH_Dam1"/>
</dbReference>
<keyword evidence="17" id="KW-1185">Reference proteome</keyword>
<evidence type="ECO:0000256" key="1">
    <source>
        <dbReference type="ARBA" id="ARBA00004123"/>
    </source>
</evidence>
<comment type="similarity">
    <text evidence="4">Belongs to the DASH complex DAM1 family.</text>
</comment>
<dbReference type="STRING" id="930990.A0A067MTI9"/>
<evidence type="ECO:0000256" key="15">
    <source>
        <dbReference type="SAM" id="MobiDB-lite"/>
    </source>
</evidence>
<keyword evidence="11" id="KW-0206">Cytoskeleton</keyword>
<protein>
    <recommendedName>
        <fullName evidence="5">DASH complex subunit DAM1</fullName>
    </recommendedName>
    <alternativeName>
        <fullName evidence="14">Outer kinetochore protein DAM1</fullName>
    </alternativeName>
</protein>
<dbReference type="GO" id="GO:0044732">
    <property type="term" value="C:mitotic spindle pole body"/>
    <property type="evidence" value="ECO:0007669"/>
    <property type="project" value="TreeGrafter"/>
</dbReference>
<evidence type="ECO:0000256" key="2">
    <source>
        <dbReference type="ARBA" id="ARBA00004186"/>
    </source>
</evidence>
<evidence type="ECO:0000256" key="3">
    <source>
        <dbReference type="ARBA" id="ARBA00004629"/>
    </source>
</evidence>
<dbReference type="GO" id="GO:1990758">
    <property type="term" value="P:mitotic sister chromatid biorientation"/>
    <property type="evidence" value="ECO:0007669"/>
    <property type="project" value="TreeGrafter"/>
</dbReference>
<evidence type="ECO:0000256" key="14">
    <source>
        <dbReference type="ARBA" id="ARBA00030453"/>
    </source>
</evidence>
<accession>A0A067MTI9</accession>
<dbReference type="InParanoid" id="A0A067MTI9"/>
<keyword evidence="9" id="KW-0159">Chromosome partition</keyword>
<keyword evidence="10" id="KW-0995">Kinetochore</keyword>
<sequence>MPPAPPRTPLRRVSHGSLTALARSANQAPGVTGLEFLEPAMVELADEAATLHSNIERLNALSDALDTFNESFASYLYAMRMNAFCVEWHQAPGNESFVKAARDAERAAEAAKAALAATPQPSYEATFTQSESQQQDQTYMSANVGGSGAADMTYATVSARDDDIQPAQRGAAPQKGKGKAPAKKGLTAKEKKERGLKIARVIDALPLEFRGSDPDLRYSLETIIAGLMESPGGKRLLEFVKPPILPQARVNKCLIALVNRKVARKVSKGGTMVYEWVGLPS</sequence>
<dbReference type="GO" id="GO:0042729">
    <property type="term" value="C:DASH complex"/>
    <property type="evidence" value="ECO:0007669"/>
    <property type="project" value="InterPro"/>
</dbReference>
<evidence type="ECO:0000256" key="13">
    <source>
        <dbReference type="ARBA" id="ARBA00023328"/>
    </source>
</evidence>
<evidence type="ECO:0000313" key="17">
    <source>
        <dbReference type="Proteomes" id="UP000027195"/>
    </source>
</evidence>
<evidence type="ECO:0000256" key="4">
    <source>
        <dbReference type="ARBA" id="ARBA00010073"/>
    </source>
</evidence>
<evidence type="ECO:0000256" key="8">
    <source>
        <dbReference type="ARBA" id="ARBA00022701"/>
    </source>
</evidence>
<dbReference type="Proteomes" id="UP000027195">
    <property type="component" value="Unassembled WGS sequence"/>
</dbReference>
<keyword evidence="6" id="KW-0158">Chromosome</keyword>
<evidence type="ECO:0000256" key="9">
    <source>
        <dbReference type="ARBA" id="ARBA00022829"/>
    </source>
</evidence>
<dbReference type="OrthoDB" id="5586015at2759"/>
<evidence type="ECO:0000256" key="7">
    <source>
        <dbReference type="ARBA" id="ARBA00022490"/>
    </source>
</evidence>
<gene>
    <name evidence="16" type="ORF">BOTBODRAFT_28563</name>
</gene>
<evidence type="ECO:0000313" key="16">
    <source>
        <dbReference type="EMBL" id="KDQ19068.1"/>
    </source>
</evidence>
<keyword evidence="12" id="KW-0539">Nucleus</keyword>
<dbReference type="EMBL" id="KL198020">
    <property type="protein sequence ID" value="KDQ19068.1"/>
    <property type="molecule type" value="Genomic_DNA"/>
</dbReference>
<keyword evidence="7" id="KW-0963">Cytoplasm</keyword>
<feature type="region of interest" description="Disordered" evidence="15">
    <location>
        <begin position="166"/>
        <end position="189"/>
    </location>
</feature>
<comment type="subcellular location">
    <subcellularLocation>
        <location evidence="3">Chromosome</location>
        <location evidence="3">Centromere</location>
        <location evidence="3">Kinetochore</location>
    </subcellularLocation>
    <subcellularLocation>
        <location evidence="2">Cytoplasm</location>
        <location evidence="2">Cytoskeleton</location>
        <location evidence="2">Spindle</location>
    </subcellularLocation>
    <subcellularLocation>
        <location evidence="1">Nucleus</location>
    </subcellularLocation>
</comment>
<evidence type="ECO:0000256" key="5">
    <source>
        <dbReference type="ARBA" id="ARBA00020497"/>
    </source>
</evidence>
<dbReference type="AlphaFoldDB" id="A0A067MTI9"/>
<evidence type="ECO:0000256" key="11">
    <source>
        <dbReference type="ARBA" id="ARBA00023212"/>
    </source>
</evidence>
<keyword evidence="13" id="KW-0137">Centromere</keyword>
<keyword evidence="8" id="KW-0493">Microtubule</keyword>
<organism evidence="16 17">
    <name type="scientific">Botryobasidium botryosum (strain FD-172 SS1)</name>
    <dbReference type="NCBI Taxonomy" id="930990"/>
    <lineage>
        <taxon>Eukaryota</taxon>
        <taxon>Fungi</taxon>
        <taxon>Dikarya</taxon>
        <taxon>Basidiomycota</taxon>
        <taxon>Agaricomycotina</taxon>
        <taxon>Agaricomycetes</taxon>
        <taxon>Cantharellales</taxon>
        <taxon>Botryobasidiaceae</taxon>
        <taxon>Botryobasidium</taxon>
    </lineage>
</organism>
<proteinExistence type="inferred from homology"/>
<evidence type="ECO:0000256" key="12">
    <source>
        <dbReference type="ARBA" id="ARBA00023242"/>
    </source>
</evidence>
<reference evidence="17" key="1">
    <citation type="journal article" date="2014" name="Proc. Natl. Acad. Sci. U.S.A.">
        <title>Extensive sampling of basidiomycete genomes demonstrates inadequacy of the white-rot/brown-rot paradigm for wood decay fungi.</title>
        <authorList>
            <person name="Riley R."/>
            <person name="Salamov A.A."/>
            <person name="Brown D.W."/>
            <person name="Nagy L.G."/>
            <person name="Floudas D."/>
            <person name="Held B.W."/>
            <person name="Levasseur A."/>
            <person name="Lombard V."/>
            <person name="Morin E."/>
            <person name="Otillar R."/>
            <person name="Lindquist E.A."/>
            <person name="Sun H."/>
            <person name="LaButti K.M."/>
            <person name="Schmutz J."/>
            <person name="Jabbour D."/>
            <person name="Luo H."/>
            <person name="Baker S.E."/>
            <person name="Pisabarro A.G."/>
            <person name="Walton J.D."/>
            <person name="Blanchette R.A."/>
            <person name="Henrissat B."/>
            <person name="Martin F."/>
            <person name="Cullen D."/>
            <person name="Hibbett D.S."/>
            <person name="Grigoriev I.V."/>
        </authorList>
    </citation>
    <scope>NUCLEOTIDE SEQUENCE [LARGE SCALE GENOMIC DNA]</scope>
    <source>
        <strain evidence="17">FD-172 SS1</strain>
    </source>
</reference>
<dbReference type="GO" id="GO:1990537">
    <property type="term" value="C:mitotic spindle polar microtubule"/>
    <property type="evidence" value="ECO:0007669"/>
    <property type="project" value="TreeGrafter"/>
</dbReference>